<protein>
    <recommendedName>
        <fullName evidence="4">Cell division protein FtsL</fullName>
    </recommendedName>
</protein>
<organism evidence="2 3">
    <name type="scientific">Candidatus Kaiserbacteria bacterium RIFCSPLOWO2_01_FULL_51_21</name>
    <dbReference type="NCBI Taxonomy" id="1798508"/>
    <lineage>
        <taxon>Bacteria</taxon>
        <taxon>Candidatus Kaiseribacteriota</taxon>
    </lineage>
</organism>
<evidence type="ECO:0000313" key="2">
    <source>
        <dbReference type="EMBL" id="OGG71876.1"/>
    </source>
</evidence>
<keyword evidence="1" id="KW-0472">Membrane</keyword>
<keyword evidence="1" id="KW-1133">Transmembrane helix</keyword>
<evidence type="ECO:0000256" key="1">
    <source>
        <dbReference type="SAM" id="Phobius"/>
    </source>
</evidence>
<name>A0A1F6EDZ1_9BACT</name>
<feature type="transmembrane region" description="Helical" evidence="1">
    <location>
        <begin position="17"/>
        <end position="38"/>
    </location>
</feature>
<dbReference type="EMBL" id="MFLV01000007">
    <property type="protein sequence ID" value="OGG71876.1"/>
    <property type="molecule type" value="Genomic_DNA"/>
</dbReference>
<reference evidence="2 3" key="1">
    <citation type="journal article" date="2016" name="Nat. Commun.">
        <title>Thousands of microbial genomes shed light on interconnected biogeochemical processes in an aquifer system.</title>
        <authorList>
            <person name="Anantharaman K."/>
            <person name="Brown C.T."/>
            <person name="Hug L.A."/>
            <person name="Sharon I."/>
            <person name="Castelle C.J."/>
            <person name="Probst A.J."/>
            <person name="Thomas B.C."/>
            <person name="Singh A."/>
            <person name="Wilkins M.J."/>
            <person name="Karaoz U."/>
            <person name="Brodie E.L."/>
            <person name="Williams K.H."/>
            <person name="Hubbard S.S."/>
            <person name="Banfield J.F."/>
        </authorList>
    </citation>
    <scope>NUCLEOTIDE SEQUENCE [LARGE SCALE GENOMIC DNA]</scope>
</reference>
<comment type="caution">
    <text evidence="2">The sequence shown here is derived from an EMBL/GenBank/DDBJ whole genome shotgun (WGS) entry which is preliminary data.</text>
</comment>
<gene>
    <name evidence="2" type="ORF">A3A35_03115</name>
</gene>
<dbReference type="AlphaFoldDB" id="A0A1F6EDZ1"/>
<sequence>MTKTKAFMRHIEHLQRIFFWSFTGMTILLGAFYIYFVLHSVSMVFTRTDLERQISTAQSKLSDLELRYVSRKDALTLPVAEELGFQPTAKKNFITKKALTEGSLTFNVQ</sequence>
<dbReference type="STRING" id="1798508.A3A35_03115"/>
<accession>A0A1F6EDZ1</accession>
<evidence type="ECO:0000313" key="3">
    <source>
        <dbReference type="Proteomes" id="UP000179115"/>
    </source>
</evidence>
<proteinExistence type="predicted"/>
<dbReference type="Proteomes" id="UP000179115">
    <property type="component" value="Unassembled WGS sequence"/>
</dbReference>
<evidence type="ECO:0008006" key="4">
    <source>
        <dbReference type="Google" id="ProtNLM"/>
    </source>
</evidence>
<keyword evidence="1" id="KW-0812">Transmembrane</keyword>